<evidence type="ECO:0000256" key="1">
    <source>
        <dbReference type="ARBA" id="ARBA00005382"/>
    </source>
</evidence>
<evidence type="ECO:0000256" key="2">
    <source>
        <dbReference type="ARBA" id="ARBA00022729"/>
    </source>
</evidence>
<dbReference type="PRINTS" id="PR00843">
    <property type="entry name" value="GLHYDRLASE30"/>
</dbReference>
<keyword evidence="4" id="KW-0326">Glycosidase</keyword>
<feature type="domain" description="Glycosyl hydrolase family 30 TIM-barrel" evidence="5">
    <location>
        <begin position="9"/>
        <end position="147"/>
    </location>
</feature>
<evidence type="ECO:0000256" key="3">
    <source>
        <dbReference type="ARBA" id="ARBA00022801"/>
    </source>
</evidence>
<dbReference type="Pfam" id="PF02055">
    <property type="entry name" value="Glyco_hydro_30"/>
    <property type="match status" value="1"/>
</dbReference>
<dbReference type="EMBL" id="KF128257">
    <property type="protein sequence ID" value="AIA95622.1"/>
    <property type="molecule type" value="Genomic_DNA"/>
</dbReference>
<dbReference type="InterPro" id="IPR017853">
    <property type="entry name" value="GH"/>
</dbReference>
<dbReference type="SUPFAM" id="SSF51445">
    <property type="entry name" value="(Trans)glycosidases"/>
    <property type="match status" value="1"/>
</dbReference>
<keyword evidence="3 4" id="KW-0378">Hydrolase</keyword>
<sequence>SDKEIASVRFFGAALTHSSAHVLMKLSKSRRGEIIKKLFTSEGANLNIVRIPIGASDFISEDDFFSCADKKGPDGNLLKYFNIDHDAEVIEVAKEIKAVKPNVKILATPWSAPAWMKDSGSLCGGSLKDGYEDVFAQYLSNFVSAYEYEV</sequence>
<keyword evidence="2" id="KW-0732">Signal</keyword>
<accession>A0A060CKU8</accession>
<evidence type="ECO:0000313" key="6">
    <source>
        <dbReference type="EMBL" id="AIA95622.1"/>
    </source>
</evidence>
<dbReference type="GO" id="GO:0004348">
    <property type="term" value="F:glucosylceramidase activity"/>
    <property type="evidence" value="ECO:0007669"/>
    <property type="project" value="InterPro"/>
</dbReference>
<feature type="non-terminal residue" evidence="6">
    <location>
        <position position="1"/>
    </location>
</feature>
<dbReference type="PANTHER" id="PTHR11069">
    <property type="entry name" value="GLUCOSYLCERAMIDASE"/>
    <property type="match status" value="1"/>
</dbReference>
<organism evidence="6">
    <name type="scientific">uncultured Fervidobacterium sp</name>
    <dbReference type="NCBI Taxonomy" id="291428"/>
    <lineage>
        <taxon>Bacteria</taxon>
        <taxon>Thermotogati</taxon>
        <taxon>Thermotogota</taxon>
        <taxon>Thermotogae</taxon>
        <taxon>Thermotogales</taxon>
        <taxon>Fervidobacteriaceae</taxon>
        <taxon>Fervidobacterium</taxon>
        <taxon>environmental samples</taxon>
    </lineage>
</organism>
<name>A0A060CKU8_9BACT</name>
<evidence type="ECO:0000256" key="4">
    <source>
        <dbReference type="RuleBase" id="RU361188"/>
    </source>
</evidence>
<dbReference type="PANTHER" id="PTHR11069:SF23">
    <property type="entry name" value="LYSOSOMAL ACID GLUCOSYLCERAMIDASE"/>
    <property type="match status" value="1"/>
</dbReference>
<dbReference type="Gene3D" id="3.20.20.80">
    <property type="entry name" value="Glycosidases"/>
    <property type="match status" value="1"/>
</dbReference>
<proteinExistence type="inferred from homology"/>
<comment type="similarity">
    <text evidence="1 4">Belongs to the glycosyl hydrolase 30 family.</text>
</comment>
<dbReference type="GO" id="GO:0016020">
    <property type="term" value="C:membrane"/>
    <property type="evidence" value="ECO:0007669"/>
    <property type="project" value="GOC"/>
</dbReference>
<protein>
    <submittedName>
        <fullName evidence="6">Glyco_hydro_30</fullName>
    </submittedName>
</protein>
<dbReference type="InterPro" id="IPR033453">
    <property type="entry name" value="Glyco_hydro_30_TIM-barrel"/>
</dbReference>
<reference evidence="6" key="1">
    <citation type="journal article" date="2013" name="Environ. Microbiol.">
        <title>Seasonally variable intestinal metagenomes of the red palm weevil (Rhynchophorus ferrugineus).</title>
        <authorList>
            <person name="Jia S."/>
            <person name="Zhang X."/>
            <person name="Zhang G."/>
            <person name="Yin A."/>
            <person name="Zhang S."/>
            <person name="Li F."/>
            <person name="Wang L."/>
            <person name="Zhao D."/>
            <person name="Yun Q."/>
            <person name="Tala"/>
            <person name="Wang J."/>
            <person name="Sun G."/>
            <person name="Baabdullah M."/>
            <person name="Yu X."/>
            <person name="Hu S."/>
            <person name="Al-Mssallem I.S."/>
            <person name="Yu J."/>
        </authorList>
    </citation>
    <scope>NUCLEOTIDE SEQUENCE</scope>
</reference>
<evidence type="ECO:0000259" key="5">
    <source>
        <dbReference type="Pfam" id="PF02055"/>
    </source>
</evidence>
<dbReference type="InterPro" id="IPR001139">
    <property type="entry name" value="Glyco_hydro_30"/>
</dbReference>
<dbReference type="AlphaFoldDB" id="A0A060CKU8"/>
<dbReference type="GO" id="GO:0006680">
    <property type="term" value="P:glucosylceramide catabolic process"/>
    <property type="evidence" value="ECO:0007669"/>
    <property type="project" value="TreeGrafter"/>
</dbReference>